<sequence length="465" mass="51958">MLRVHGRRLCCIRLAAALLLVSFVQVLWSPLQLGVTQHHVLRTSITVRPVALTESSAEEGAELHCSDLNATSVDGVRWTPVPSPQLGEAGPYCVLYDWLLAALQPAANQSVTLCTHATADGAAQHAPLLAAAWSAPVSLAVFVLPGEAGALAGRLAYLRRCDAAFRRHVSVHLVFERRRRPALARLPAVAALGADCGRPPPPAEPSRRRQLGLPYPVNVARNAARRAARTRFVLVSDAELVPSPSAATMFMDMLARQSRDQTLLGGRLRSPRANATNKQYRRVYVLPVFEVQNRLPTSKADLIRMAQAKEAVWFHRYVCPHCQKFPGVNQYFSRPFTPGRLQPLSIVKREVPYHRWEPIYIGTQAEPLYDERLSWEGKQDKMTQMTELCLRGYRLVILDQVFLTHVPQPGGIRRRPGFTDPSDAWRARFVSQNQRVYDSIIHGLKLKYGGDTKRCVVNTRKVKKA</sequence>
<organism evidence="1 2">
    <name type="scientific">Amphibalanus amphitrite</name>
    <name type="common">Striped barnacle</name>
    <name type="synonym">Balanus amphitrite</name>
    <dbReference type="NCBI Taxonomy" id="1232801"/>
    <lineage>
        <taxon>Eukaryota</taxon>
        <taxon>Metazoa</taxon>
        <taxon>Ecdysozoa</taxon>
        <taxon>Arthropoda</taxon>
        <taxon>Crustacea</taxon>
        <taxon>Multicrustacea</taxon>
        <taxon>Cirripedia</taxon>
        <taxon>Thoracica</taxon>
        <taxon>Thoracicalcarea</taxon>
        <taxon>Balanomorpha</taxon>
        <taxon>Balanoidea</taxon>
        <taxon>Balanidae</taxon>
        <taxon>Amphibalaninae</taxon>
        <taxon>Amphibalanus</taxon>
    </lineage>
</organism>
<protein>
    <submittedName>
        <fullName evidence="1">Beta-1,4-glucuronyltransferase 1</fullName>
    </submittedName>
</protein>
<dbReference type="GO" id="GO:0016740">
    <property type="term" value="F:transferase activity"/>
    <property type="evidence" value="ECO:0007669"/>
    <property type="project" value="UniProtKB-KW"/>
</dbReference>
<comment type="caution">
    <text evidence="1">The sequence shown here is derived from an EMBL/GenBank/DDBJ whole genome shotgun (WGS) entry which is preliminary data.</text>
</comment>
<dbReference type="Pfam" id="PF13896">
    <property type="entry name" value="Glyco_transf_49"/>
    <property type="match status" value="1"/>
</dbReference>
<proteinExistence type="predicted"/>
<evidence type="ECO:0000313" key="2">
    <source>
        <dbReference type="Proteomes" id="UP000440578"/>
    </source>
</evidence>
<dbReference type="OrthoDB" id="9974378at2759"/>
<keyword evidence="1" id="KW-0808">Transferase</keyword>
<name>A0A6A4X0U6_AMPAM</name>
<dbReference type="AlphaFoldDB" id="A0A6A4X0U6"/>
<reference evidence="1 2" key="1">
    <citation type="submission" date="2019-07" db="EMBL/GenBank/DDBJ databases">
        <title>Draft genome assembly of a fouling barnacle, Amphibalanus amphitrite (Darwin, 1854): The first reference genome for Thecostraca.</title>
        <authorList>
            <person name="Kim W."/>
        </authorList>
    </citation>
    <scope>NUCLEOTIDE SEQUENCE [LARGE SCALE GENOMIC DNA]</scope>
    <source>
        <strain evidence="1">SNU_AA5</strain>
        <tissue evidence="1">Soma without cirri and trophi</tissue>
    </source>
</reference>
<evidence type="ECO:0000313" key="1">
    <source>
        <dbReference type="EMBL" id="KAF0309660.1"/>
    </source>
</evidence>
<dbReference type="PANTHER" id="PTHR47412:SF1">
    <property type="entry name" value="FI01434P-RELATED"/>
    <property type="match status" value="1"/>
</dbReference>
<accession>A0A6A4X0U6</accession>
<dbReference type="EMBL" id="VIIS01000383">
    <property type="protein sequence ID" value="KAF0309660.1"/>
    <property type="molecule type" value="Genomic_DNA"/>
</dbReference>
<dbReference type="PANTHER" id="PTHR47412">
    <property type="entry name" value="FI01434P-RELATED"/>
    <property type="match status" value="1"/>
</dbReference>
<gene>
    <name evidence="1" type="primary">B4GAT1_0</name>
    <name evidence="1" type="ORF">FJT64_019247</name>
</gene>
<dbReference type="Proteomes" id="UP000440578">
    <property type="component" value="Unassembled WGS sequence"/>
</dbReference>
<keyword evidence="2" id="KW-1185">Reference proteome</keyword>